<sequence length="367" mass="41058">MNHYDTTSIRESIHAARNRYATWCALPRDYRAANLEFLSAAGRELNRFEVGLSCDLCAAQGDVDMTSAAEDVLGYERAMAHLREVQALAREMGRGWTPADYRALWLAILEILNARFPLWRERVEELGQLPAVRKRREGGKLSDEQIFEAFVKGALSGVGADWANIETVLPILPDIFHGFSLEWYASVGNAGEVAANIRRLGVNGQWLTSRMDQLVACAAQLQRRRNKYGSLEQYLHELRLQHDGSVIPLARMLGSDREHKLGGFAVPTAAEALKNCGFDLGKPDRHVNRAFHCFGIAGFEEWHFKASYDAPDADVDKLVEVMMKMEDMADCVGVETVLVDNAIWLLCAVGGLHLPNNQLSALRRPMF</sequence>
<reference evidence="1 2" key="1">
    <citation type="submission" date="2018-01" db="EMBL/GenBank/DDBJ databases">
        <authorList>
            <person name="Clerissi C."/>
        </authorList>
    </citation>
    <scope>NUCLEOTIDE SEQUENCE [LARGE SCALE GENOMIC DNA]</scope>
    <source>
        <strain evidence="1">Cupriavidus taiwanensis STM 6021</strain>
    </source>
</reference>
<gene>
    <name evidence="1" type="ORF">CBM2594_A10113</name>
</gene>
<dbReference type="EMBL" id="OGUU01000001">
    <property type="protein sequence ID" value="SPC06151.1"/>
    <property type="molecule type" value="Genomic_DNA"/>
</dbReference>
<dbReference type="AlphaFoldDB" id="A0A7Z7J451"/>
<dbReference type="Proteomes" id="UP000257139">
    <property type="component" value="Chromosome CBM2594_a"/>
</dbReference>
<dbReference type="RefSeq" id="WP_145987320.1">
    <property type="nucleotide sequence ID" value="NZ_LT976871.1"/>
</dbReference>
<protein>
    <submittedName>
        <fullName evidence="1">Uncharacterized protein</fullName>
    </submittedName>
</protein>
<comment type="caution">
    <text evidence="1">The sequence shown here is derived from an EMBL/GenBank/DDBJ whole genome shotgun (WGS) entry which is preliminary data.</text>
</comment>
<name>A0A7Z7J451_9BURK</name>
<evidence type="ECO:0000313" key="2">
    <source>
        <dbReference type="Proteomes" id="UP000257139"/>
    </source>
</evidence>
<proteinExistence type="predicted"/>
<organism evidence="1 2">
    <name type="scientific">Cupriavidus taiwanensis</name>
    <dbReference type="NCBI Taxonomy" id="164546"/>
    <lineage>
        <taxon>Bacteria</taxon>
        <taxon>Pseudomonadati</taxon>
        <taxon>Pseudomonadota</taxon>
        <taxon>Betaproteobacteria</taxon>
        <taxon>Burkholderiales</taxon>
        <taxon>Burkholderiaceae</taxon>
        <taxon>Cupriavidus</taxon>
    </lineage>
</organism>
<evidence type="ECO:0000313" key="1">
    <source>
        <dbReference type="EMBL" id="SPC06151.1"/>
    </source>
</evidence>
<accession>A0A7Z7J451</accession>